<dbReference type="GeneID" id="57975696"/>
<gene>
    <name evidence="11" type="ordered locus">YPA_2192</name>
</gene>
<feature type="transmembrane region" description="Helical" evidence="10">
    <location>
        <begin position="388"/>
        <end position="411"/>
    </location>
</feature>
<sequence>MNAPLIIICTFFLFSIYLAIRSKKGKKMDHEGWTTGGRSYGALLVFLLSAGEIYTTFTFLGGSGWAYGKGPAILYTLTVNAFMGISLYWLHPIIWKYAKDNNVRSISDFFALKYKSSSLGMLISIFSIAAMVPIFILQLKGLGIIVSQASYGSISSNMAIWIGVISVSVFVMISGIHGSAWTSVLKDFMILFVVVFIGIYIPIHYYGSIGNMFQSIETVNPGYLVFPKEGLNIPWYISTVFLSVAAYFCWPHYMTAVFTAKNETSLKRNSILIPAYSLVMLFAFFVGFAAILNVPDLTGPDVDLALFEISKSTFSSYIVGFIGAAGMLTALVPGSMLLLATANMLAGVVQKIFRLDVEKNKSGNLSRYMVPVVALVSLYFIFNGNDTLVAIMLLGVNIIAQFFPALIFSFCKKNPITTAGAFSGIMVGVIILAVTYVYHISIADIFPFITNGFEYMNIGVVAFAMNFIVTFFISYLTRSYYKEVTV</sequence>
<feature type="transmembrane region" description="Helical" evidence="10">
    <location>
        <begin position="72"/>
        <end position="98"/>
    </location>
</feature>
<dbReference type="GO" id="GO:0005886">
    <property type="term" value="C:plasma membrane"/>
    <property type="evidence" value="ECO:0007669"/>
    <property type="project" value="TreeGrafter"/>
</dbReference>
<feature type="transmembrane region" description="Helical" evidence="10">
    <location>
        <begin position="5"/>
        <end position="20"/>
    </location>
</feature>
<keyword evidence="3" id="KW-0813">Transport</keyword>
<comment type="similarity">
    <text evidence="2">Belongs to the sodium:solute symporter (SSF) (TC 2.A.21) family.</text>
</comment>
<keyword evidence="4 10" id="KW-0812">Transmembrane</keyword>
<dbReference type="PROSITE" id="PS50283">
    <property type="entry name" value="NA_SOLUT_SYMP_3"/>
    <property type="match status" value="1"/>
</dbReference>
<dbReference type="EMBL" id="CP000308">
    <property type="protein sequence ID" value="ABG14157.1"/>
    <property type="molecule type" value="Genomic_DNA"/>
</dbReference>
<dbReference type="GO" id="GO:0015293">
    <property type="term" value="F:symporter activity"/>
    <property type="evidence" value="ECO:0007669"/>
    <property type="project" value="UniProtKB-KW"/>
</dbReference>
<dbReference type="HOGENOM" id="CLU_018808_15_0_6"/>
<accession>A0A0E1NP92</accession>
<organism evidence="11 12">
    <name type="scientific">Yersinia pestis bv. Antiqua (strain Antiqua)</name>
    <dbReference type="NCBI Taxonomy" id="360102"/>
    <lineage>
        <taxon>Bacteria</taxon>
        <taxon>Pseudomonadati</taxon>
        <taxon>Pseudomonadota</taxon>
        <taxon>Gammaproteobacteria</taxon>
        <taxon>Enterobacterales</taxon>
        <taxon>Yersiniaceae</taxon>
        <taxon>Yersinia</taxon>
    </lineage>
</organism>
<evidence type="ECO:0000313" key="12">
    <source>
        <dbReference type="Proteomes" id="UP000001971"/>
    </source>
</evidence>
<feature type="transmembrane region" description="Helical" evidence="10">
    <location>
        <begin position="271"/>
        <end position="294"/>
    </location>
</feature>
<feature type="transmembrane region" description="Helical" evidence="10">
    <location>
        <begin position="365"/>
        <end position="382"/>
    </location>
</feature>
<keyword evidence="8 10" id="KW-0472">Membrane</keyword>
<comment type="subcellular location">
    <subcellularLocation>
        <location evidence="1">Membrane</location>
        <topology evidence="1">Multi-pass membrane protein</topology>
    </subcellularLocation>
</comment>
<dbReference type="InterPro" id="IPR001734">
    <property type="entry name" value="Na/solute_symporter"/>
</dbReference>
<dbReference type="PATRIC" id="fig|360102.15.peg.830"/>
<evidence type="ECO:0000256" key="9">
    <source>
        <dbReference type="ARBA" id="ARBA00023201"/>
    </source>
</evidence>
<feature type="transmembrane region" description="Helical" evidence="10">
    <location>
        <begin position="158"/>
        <end position="176"/>
    </location>
</feature>
<dbReference type="GO" id="GO:0006814">
    <property type="term" value="P:sodium ion transport"/>
    <property type="evidence" value="ECO:0007669"/>
    <property type="project" value="UniProtKB-KW"/>
</dbReference>
<dbReference type="PANTHER" id="PTHR48086">
    <property type="entry name" value="SODIUM/PROLINE SYMPORTER-RELATED"/>
    <property type="match status" value="1"/>
</dbReference>
<evidence type="ECO:0000256" key="4">
    <source>
        <dbReference type="ARBA" id="ARBA00022692"/>
    </source>
</evidence>
<keyword evidence="6 10" id="KW-1133">Transmembrane helix</keyword>
<dbReference type="RefSeq" id="WP_002208498.1">
    <property type="nucleotide sequence ID" value="NC_008150.1"/>
</dbReference>
<proteinExistence type="inferred from homology"/>
<evidence type="ECO:0000256" key="8">
    <source>
        <dbReference type="ARBA" id="ARBA00023136"/>
    </source>
</evidence>
<dbReference type="AlphaFoldDB" id="A0A0E1NP92"/>
<feature type="transmembrane region" description="Helical" evidence="10">
    <location>
        <begin position="418"/>
        <end position="438"/>
    </location>
</feature>
<evidence type="ECO:0000256" key="5">
    <source>
        <dbReference type="ARBA" id="ARBA00022847"/>
    </source>
</evidence>
<evidence type="ECO:0000256" key="10">
    <source>
        <dbReference type="SAM" id="Phobius"/>
    </source>
</evidence>
<feature type="transmembrane region" description="Helical" evidence="10">
    <location>
        <begin position="314"/>
        <end position="345"/>
    </location>
</feature>
<evidence type="ECO:0000256" key="2">
    <source>
        <dbReference type="ARBA" id="ARBA00006434"/>
    </source>
</evidence>
<feature type="transmembrane region" description="Helical" evidence="10">
    <location>
        <begin position="188"/>
        <end position="207"/>
    </location>
</feature>
<dbReference type="Gene3D" id="1.20.1730.10">
    <property type="entry name" value="Sodium/glucose cotransporter"/>
    <property type="match status" value="1"/>
</dbReference>
<dbReference type="InterPro" id="IPR038377">
    <property type="entry name" value="Na/Glc_symporter_sf"/>
</dbReference>
<dbReference type="Proteomes" id="UP000001971">
    <property type="component" value="Chromosome"/>
</dbReference>
<name>A0A0E1NP92_YERPA</name>
<keyword evidence="5" id="KW-0769">Symport</keyword>
<feature type="transmembrane region" description="Helical" evidence="10">
    <location>
        <begin position="233"/>
        <end position="250"/>
    </location>
</feature>
<feature type="transmembrane region" description="Helical" evidence="10">
    <location>
        <begin position="40"/>
        <end position="60"/>
    </location>
</feature>
<feature type="transmembrane region" description="Helical" evidence="10">
    <location>
        <begin position="458"/>
        <end position="477"/>
    </location>
</feature>
<evidence type="ECO:0000256" key="7">
    <source>
        <dbReference type="ARBA" id="ARBA00023053"/>
    </source>
</evidence>
<keyword evidence="9" id="KW-0406">Ion transport</keyword>
<evidence type="ECO:0000256" key="3">
    <source>
        <dbReference type="ARBA" id="ARBA00022448"/>
    </source>
</evidence>
<dbReference type="CDD" id="cd10322">
    <property type="entry name" value="SLC5sbd"/>
    <property type="match status" value="1"/>
</dbReference>
<evidence type="ECO:0000313" key="11">
    <source>
        <dbReference type="EMBL" id="ABG14157.1"/>
    </source>
</evidence>
<dbReference type="PANTHER" id="PTHR48086:SF8">
    <property type="entry name" value="MONOCARBOXYLIC ACID PERMEASE"/>
    <property type="match status" value="1"/>
</dbReference>
<reference evidence="11 12" key="1">
    <citation type="journal article" date="2006" name="J. Bacteriol.">
        <title>Complete genome sequence of Yersinia pestis strains Antiqua and Nepal516: evidence of gene reduction in an emerging pathogen.</title>
        <authorList>
            <person name="Chain P.S."/>
            <person name="Hu P."/>
            <person name="Malfatti S.A."/>
            <person name="Radnedge L."/>
            <person name="Larimer F."/>
            <person name="Vergez L.M."/>
            <person name="Worsham P."/>
            <person name="Chu M.C."/>
            <person name="Andersen G.L."/>
        </authorList>
    </citation>
    <scope>NUCLEOTIDE SEQUENCE [LARGE SCALE GENOMIC DNA]</scope>
    <source>
        <strain evidence="11 12">Antiqua</strain>
    </source>
</reference>
<dbReference type="InterPro" id="IPR050277">
    <property type="entry name" value="Sodium:Solute_Symporter"/>
</dbReference>
<dbReference type="KEGG" id="ypa:YPA_2192"/>
<evidence type="ECO:0000256" key="6">
    <source>
        <dbReference type="ARBA" id="ARBA00022989"/>
    </source>
</evidence>
<protein>
    <submittedName>
        <fullName evidence="11">Putative permease</fullName>
    </submittedName>
</protein>
<keyword evidence="7" id="KW-0915">Sodium</keyword>
<evidence type="ECO:0000256" key="1">
    <source>
        <dbReference type="ARBA" id="ARBA00004141"/>
    </source>
</evidence>
<keyword evidence="9" id="KW-0739">Sodium transport</keyword>
<feature type="transmembrane region" description="Helical" evidence="10">
    <location>
        <begin position="119"/>
        <end position="138"/>
    </location>
</feature>